<dbReference type="PANTHER" id="PTHR32071">
    <property type="entry name" value="TRANSCRIPTIONAL REGULATORY PROTEIN"/>
    <property type="match status" value="1"/>
</dbReference>
<comment type="caution">
    <text evidence="6">The sequence shown here is derived from an EMBL/GenBank/DDBJ whole genome shotgun (WGS) entry which is preliminary data.</text>
</comment>
<dbReference type="InterPro" id="IPR025662">
    <property type="entry name" value="Sigma_54_int_dom_ATP-bd_1"/>
</dbReference>
<keyword evidence="7" id="KW-1185">Reference proteome</keyword>
<dbReference type="PROSITE" id="PS00675">
    <property type="entry name" value="SIGMA54_INTERACT_1"/>
    <property type="match status" value="1"/>
</dbReference>
<keyword evidence="3" id="KW-0805">Transcription regulation</keyword>
<dbReference type="SUPFAM" id="SSF52540">
    <property type="entry name" value="P-loop containing nucleoside triphosphate hydrolases"/>
    <property type="match status" value="1"/>
</dbReference>
<accession>A0A966DUW0</accession>
<keyword evidence="2" id="KW-0067">ATP-binding</keyword>
<dbReference type="RefSeq" id="WP_166586786.1">
    <property type="nucleotide sequence ID" value="NZ_WWEO01000043.1"/>
</dbReference>
<evidence type="ECO:0000256" key="4">
    <source>
        <dbReference type="ARBA" id="ARBA00023163"/>
    </source>
</evidence>
<reference evidence="6" key="2">
    <citation type="submission" date="2020-10" db="EMBL/GenBank/DDBJ databases">
        <title>Mucilaginibacter sp. nov., isolated from soil.</title>
        <authorList>
            <person name="Jeon C.O."/>
        </authorList>
    </citation>
    <scope>NUCLEOTIDE SEQUENCE</scope>
    <source>
        <strain evidence="6">R11</strain>
    </source>
</reference>
<dbReference type="Pfam" id="PF25601">
    <property type="entry name" value="AAA_lid_14"/>
    <property type="match status" value="1"/>
</dbReference>
<dbReference type="InterPro" id="IPR025944">
    <property type="entry name" value="Sigma_54_int_dom_CS"/>
</dbReference>
<protein>
    <submittedName>
        <fullName evidence="6">AAA domain-containing protein</fullName>
    </submittedName>
</protein>
<dbReference type="PROSITE" id="PS00688">
    <property type="entry name" value="SIGMA54_INTERACT_3"/>
    <property type="match status" value="1"/>
</dbReference>
<dbReference type="SMART" id="SM00382">
    <property type="entry name" value="AAA"/>
    <property type="match status" value="1"/>
</dbReference>
<dbReference type="Gene3D" id="1.10.8.60">
    <property type="match status" value="1"/>
</dbReference>
<evidence type="ECO:0000256" key="3">
    <source>
        <dbReference type="ARBA" id="ARBA00023015"/>
    </source>
</evidence>
<dbReference type="InterPro" id="IPR027417">
    <property type="entry name" value="P-loop_NTPase"/>
</dbReference>
<feature type="domain" description="Sigma-54 factor interaction" evidence="5">
    <location>
        <begin position="70"/>
        <end position="299"/>
    </location>
</feature>
<dbReference type="PANTHER" id="PTHR32071:SF57">
    <property type="entry name" value="C4-DICARBOXYLATE TRANSPORT TRANSCRIPTIONAL REGULATORY PROTEIN DCTD"/>
    <property type="match status" value="1"/>
</dbReference>
<dbReference type="AlphaFoldDB" id="A0A966DUW0"/>
<dbReference type="InterPro" id="IPR002078">
    <property type="entry name" value="Sigma_54_int"/>
</dbReference>
<evidence type="ECO:0000256" key="1">
    <source>
        <dbReference type="ARBA" id="ARBA00022741"/>
    </source>
</evidence>
<dbReference type="InterPro" id="IPR003593">
    <property type="entry name" value="AAA+_ATPase"/>
</dbReference>
<dbReference type="Gene3D" id="3.40.50.300">
    <property type="entry name" value="P-loop containing nucleotide triphosphate hydrolases"/>
    <property type="match status" value="1"/>
</dbReference>
<dbReference type="Proteomes" id="UP000638732">
    <property type="component" value="Unassembled WGS sequence"/>
</dbReference>
<dbReference type="CDD" id="cd00009">
    <property type="entry name" value="AAA"/>
    <property type="match status" value="1"/>
</dbReference>
<dbReference type="FunFam" id="3.40.50.300:FF:000006">
    <property type="entry name" value="DNA-binding transcriptional regulator NtrC"/>
    <property type="match status" value="1"/>
</dbReference>
<gene>
    <name evidence="6" type="ORF">GSY63_15845</name>
</gene>
<dbReference type="Gene3D" id="1.10.10.60">
    <property type="entry name" value="Homeodomain-like"/>
    <property type="match status" value="1"/>
</dbReference>
<evidence type="ECO:0000313" key="6">
    <source>
        <dbReference type="EMBL" id="NCD70837.1"/>
    </source>
</evidence>
<proteinExistence type="predicted"/>
<organism evidence="6 7">
    <name type="scientific">Mucilaginibacter agri</name>
    <dbReference type="NCBI Taxonomy" id="2695265"/>
    <lineage>
        <taxon>Bacteria</taxon>
        <taxon>Pseudomonadati</taxon>
        <taxon>Bacteroidota</taxon>
        <taxon>Sphingobacteriia</taxon>
        <taxon>Sphingobacteriales</taxon>
        <taxon>Sphingobacteriaceae</taxon>
        <taxon>Mucilaginibacter</taxon>
    </lineage>
</organism>
<dbReference type="PROSITE" id="PS50045">
    <property type="entry name" value="SIGMA54_INTERACT_4"/>
    <property type="match status" value="1"/>
</dbReference>
<dbReference type="GO" id="GO:0005524">
    <property type="term" value="F:ATP binding"/>
    <property type="evidence" value="ECO:0007669"/>
    <property type="project" value="UniProtKB-KW"/>
</dbReference>
<dbReference type="EMBL" id="WWEO01000043">
    <property type="protein sequence ID" value="NCD70837.1"/>
    <property type="molecule type" value="Genomic_DNA"/>
</dbReference>
<reference evidence="6" key="1">
    <citation type="submission" date="2020-01" db="EMBL/GenBank/DDBJ databases">
        <authorList>
            <person name="Seo Y.L."/>
        </authorList>
    </citation>
    <scope>NUCLEOTIDE SEQUENCE</scope>
    <source>
        <strain evidence="6">R11</strain>
    </source>
</reference>
<dbReference type="InterPro" id="IPR009057">
    <property type="entry name" value="Homeodomain-like_sf"/>
</dbReference>
<keyword evidence="1" id="KW-0547">Nucleotide-binding</keyword>
<evidence type="ECO:0000313" key="7">
    <source>
        <dbReference type="Proteomes" id="UP000638732"/>
    </source>
</evidence>
<evidence type="ECO:0000259" key="5">
    <source>
        <dbReference type="PROSITE" id="PS50045"/>
    </source>
</evidence>
<name>A0A966DUW0_9SPHI</name>
<evidence type="ECO:0000256" key="2">
    <source>
        <dbReference type="ARBA" id="ARBA00022840"/>
    </source>
</evidence>
<dbReference type="GO" id="GO:0006355">
    <property type="term" value="P:regulation of DNA-templated transcription"/>
    <property type="evidence" value="ECO:0007669"/>
    <property type="project" value="InterPro"/>
</dbReference>
<sequence>MCNDYLPTIEHQVKETAGWHATSLHRYIDFDSIRKSIVDTDHQQSHSQRGSTALIFQSSGCESTLKYPGIIGTSPALKSVYDLIDKVSATNCTVLLLGETGTGKELIANAIHHNSPRKNKQMIKVNCAALPPTLIESELFGHERGSFTGAIDRRIGKFEMADNSTLFLDEIGEMPLELQVKLLRALQEREIERIGGKSTIKVNVRIIAATNRDLSKEAEAGRFRQDLYYRLNIFPISLPALRERKQDMLLLVSAFIRRFAQKSGKRIDAICNSALHELASHNWPGNIRELEHQIERSVILCPGNTLDKIYLPSPKQTTHQAAPVVTTHFKTLDESERDHISTIIKHCDGRIGGHMGAAQLLGVPASTLFSKMKKLGIGKDI</sequence>
<dbReference type="Pfam" id="PF00158">
    <property type="entry name" value="Sigma54_activat"/>
    <property type="match status" value="1"/>
</dbReference>
<dbReference type="InterPro" id="IPR058031">
    <property type="entry name" value="AAA_lid_NorR"/>
</dbReference>
<keyword evidence="4" id="KW-0804">Transcription</keyword>
<dbReference type="SUPFAM" id="SSF46689">
    <property type="entry name" value="Homeodomain-like"/>
    <property type="match status" value="1"/>
</dbReference>